<dbReference type="KEGG" id="msil:METEAL_13200"/>
<dbReference type="GO" id="GO:0008972">
    <property type="term" value="F:phosphomethylpyrimidine kinase activity"/>
    <property type="evidence" value="ECO:0007669"/>
    <property type="project" value="TreeGrafter"/>
</dbReference>
<dbReference type="RefSeq" id="WP_316415054.1">
    <property type="nucleotide sequence ID" value="NZ_AP027080.1"/>
</dbReference>
<dbReference type="EMBL" id="AP027080">
    <property type="protein sequence ID" value="BDU72146.1"/>
    <property type="molecule type" value="Genomic_DNA"/>
</dbReference>
<sequence>MNDASSPAVPVALCLGGMDPSAGAGILRDVMTLAALGVHPMALSTADTVQNGRVCLAIRPPRNPLPAFDALVPHLGGPWGVKLGLCALDPDTLRDLTIRLEAQGPSARIWDPILAPTSGVGLHDPGALRAMAGILLRSGPWVVSPNLPEAAALAGLPTDADPGRLARPLLDLGAGAVWLKGGHGALDQVEDFWVTAGGVRSLGRHPRLPGDRRGTGCTLASAWLGFRLKGLEDADAAQAAGTFLRAAWEPGARPGGQGRPCFAPGGRA</sequence>
<gene>
    <name evidence="2" type="primary">thiD</name>
    <name evidence="2" type="ORF">METEAL_13200</name>
</gene>
<dbReference type="AlphaFoldDB" id="A0AA48GG50"/>
<protein>
    <submittedName>
        <fullName evidence="2">Hydroxymethylpyrimidine/phosphomethylpyrimidine kinase</fullName>
    </submittedName>
</protein>
<dbReference type="Proteomes" id="UP001238179">
    <property type="component" value="Chromosome"/>
</dbReference>
<dbReference type="Pfam" id="PF08543">
    <property type="entry name" value="Phos_pyr_kin"/>
    <property type="match status" value="1"/>
</dbReference>
<reference evidence="3" key="1">
    <citation type="journal article" date="2023" name="Int. J. Syst. Evol. Microbiol.">
        <title>Mesoterricola silvestris gen. nov., sp. nov., Mesoterricola sediminis sp. nov., Geothrix oryzae sp. nov., Geothrix edaphica sp. nov., Geothrix rubra sp. nov., and Geothrix limicola sp. nov., six novel members of Acidobacteriota isolated from soils.</title>
        <authorList>
            <person name="Itoh H."/>
            <person name="Sugisawa Y."/>
            <person name="Mise K."/>
            <person name="Xu Z."/>
            <person name="Kuniyasu M."/>
            <person name="Ushijima N."/>
            <person name="Kawano K."/>
            <person name="Kobayashi E."/>
            <person name="Shiratori Y."/>
            <person name="Masuda Y."/>
            <person name="Senoo K."/>
        </authorList>
    </citation>
    <scope>NUCLEOTIDE SEQUENCE [LARGE SCALE GENOMIC DNA]</scope>
    <source>
        <strain evidence="3">W79</strain>
    </source>
</reference>
<dbReference type="PANTHER" id="PTHR20858">
    <property type="entry name" value="PHOSPHOMETHYLPYRIMIDINE KINASE"/>
    <property type="match status" value="1"/>
</dbReference>
<dbReference type="InterPro" id="IPR029056">
    <property type="entry name" value="Ribokinase-like"/>
</dbReference>
<feature type="domain" description="Pyridoxamine kinase/Phosphomethylpyrimidine kinase" evidence="1">
    <location>
        <begin position="19"/>
        <end position="255"/>
    </location>
</feature>
<keyword evidence="2" id="KW-0418">Kinase</keyword>
<dbReference type="GO" id="GO:0005829">
    <property type="term" value="C:cytosol"/>
    <property type="evidence" value="ECO:0007669"/>
    <property type="project" value="TreeGrafter"/>
</dbReference>
<evidence type="ECO:0000313" key="2">
    <source>
        <dbReference type="EMBL" id="BDU72146.1"/>
    </source>
</evidence>
<keyword evidence="3" id="KW-1185">Reference proteome</keyword>
<evidence type="ECO:0000259" key="1">
    <source>
        <dbReference type="Pfam" id="PF08543"/>
    </source>
</evidence>
<name>A0AA48GG50_9BACT</name>
<dbReference type="InterPro" id="IPR013749">
    <property type="entry name" value="PM/HMP-P_kinase-1"/>
</dbReference>
<keyword evidence="2" id="KW-0808">Transferase</keyword>
<dbReference type="GO" id="GO:0009228">
    <property type="term" value="P:thiamine biosynthetic process"/>
    <property type="evidence" value="ECO:0007669"/>
    <property type="project" value="TreeGrafter"/>
</dbReference>
<organism evidence="2 3">
    <name type="scientific">Mesoterricola silvestris</name>
    <dbReference type="NCBI Taxonomy" id="2927979"/>
    <lineage>
        <taxon>Bacteria</taxon>
        <taxon>Pseudomonadati</taxon>
        <taxon>Acidobacteriota</taxon>
        <taxon>Holophagae</taxon>
        <taxon>Holophagales</taxon>
        <taxon>Holophagaceae</taxon>
        <taxon>Mesoterricola</taxon>
    </lineage>
</organism>
<proteinExistence type="predicted"/>
<accession>A0AA48GG50</accession>
<dbReference type="GO" id="GO:0008902">
    <property type="term" value="F:hydroxymethylpyrimidine kinase activity"/>
    <property type="evidence" value="ECO:0007669"/>
    <property type="project" value="TreeGrafter"/>
</dbReference>
<dbReference type="SUPFAM" id="SSF53613">
    <property type="entry name" value="Ribokinase-like"/>
    <property type="match status" value="1"/>
</dbReference>
<dbReference type="Gene3D" id="3.40.1190.20">
    <property type="match status" value="1"/>
</dbReference>
<dbReference type="PANTHER" id="PTHR20858:SF17">
    <property type="entry name" value="HYDROXYMETHYLPYRIMIDINE_PHOSPHOMETHYLPYRIMIDINE KINASE THI20-RELATED"/>
    <property type="match status" value="1"/>
</dbReference>
<evidence type="ECO:0000313" key="3">
    <source>
        <dbReference type="Proteomes" id="UP001238179"/>
    </source>
</evidence>